<evidence type="ECO:0000256" key="1">
    <source>
        <dbReference type="ARBA" id="ARBA00023125"/>
    </source>
</evidence>
<evidence type="ECO:0000313" key="4">
    <source>
        <dbReference type="EMBL" id="HED10138.1"/>
    </source>
</evidence>
<evidence type="ECO:0000256" key="2">
    <source>
        <dbReference type="PROSITE-ProRule" id="PRU00335"/>
    </source>
</evidence>
<dbReference type="InterPro" id="IPR013570">
    <property type="entry name" value="Tscrpt_reg_YsiA_C"/>
</dbReference>
<dbReference type="Pfam" id="PF08359">
    <property type="entry name" value="TetR_C_4"/>
    <property type="match status" value="1"/>
</dbReference>
<dbReference type="GO" id="GO:0003677">
    <property type="term" value="F:DNA binding"/>
    <property type="evidence" value="ECO:0007669"/>
    <property type="project" value="UniProtKB-UniRule"/>
</dbReference>
<dbReference type="PROSITE" id="PS50977">
    <property type="entry name" value="HTH_TETR_2"/>
    <property type="match status" value="1"/>
</dbReference>
<dbReference type="InterPro" id="IPR050624">
    <property type="entry name" value="HTH-type_Tx_Regulator"/>
</dbReference>
<dbReference type="EMBL" id="DRLD01000156">
    <property type="protein sequence ID" value="HED10138.1"/>
    <property type="molecule type" value="Genomic_DNA"/>
</dbReference>
<comment type="caution">
    <text evidence="4">The sequence shown here is derived from an EMBL/GenBank/DDBJ whole genome shotgun (WGS) entry which is preliminary data.</text>
</comment>
<organism evidence="4">
    <name type="scientific">Caldithrix abyssi</name>
    <dbReference type="NCBI Taxonomy" id="187145"/>
    <lineage>
        <taxon>Bacteria</taxon>
        <taxon>Pseudomonadati</taxon>
        <taxon>Calditrichota</taxon>
        <taxon>Calditrichia</taxon>
        <taxon>Calditrichales</taxon>
        <taxon>Calditrichaceae</taxon>
        <taxon>Caldithrix</taxon>
    </lineage>
</organism>
<protein>
    <submittedName>
        <fullName evidence="4">TetR/AcrR family transcriptional regulator</fullName>
    </submittedName>
</protein>
<sequence>MPGSMLFVAAIKKIDIRKLMSYLVSERLLMEGRAKKMKTYTKRQQEIINASIQLIARDGIQQLTIKNLAGELGITDGAIYRHFKSKMDILLGILDQFRGSKSRALGQVRQDESSEIEKLRHFFLQRFKQFSTNPALTAVIFSEEIFQNDKQLAREVFDIMISVQNNILQIIEKGQQNGNIRDDLSSTSLSMMFIGTLRFIVTKWHLSGFDFNLEQEGLKLWNDFEKLIKS</sequence>
<dbReference type="SUPFAM" id="SSF46689">
    <property type="entry name" value="Homeodomain-like"/>
    <property type="match status" value="1"/>
</dbReference>
<dbReference type="InterPro" id="IPR009057">
    <property type="entry name" value="Homeodomain-like_sf"/>
</dbReference>
<gene>
    <name evidence="4" type="ORF">ENJ10_05590</name>
</gene>
<dbReference type="PANTHER" id="PTHR43479:SF11">
    <property type="entry name" value="ACREF_ENVCD OPERON REPRESSOR-RELATED"/>
    <property type="match status" value="1"/>
</dbReference>
<dbReference type="Proteomes" id="UP000886005">
    <property type="component" value="Unassembled WGS sequence"/>
</dbReference>
<dbReference type="PROSITE" id="PS01081">
    <property type="entry name" value="HTH_TETR_1"/>
    <property type="match status" value="1"/>
</dbReference>
<accession>A0A7V1PTY1</accession>
<dbReference type="Pfam" id="PF00440">
    <property type="entry name" value="TetR_N"/>
    <property type="match status" value="1"/>
</dbReference>
<dbReference type="InterPro" id="IPR023772">
    <property type="entry name" value="DNA-bd_HTH_TetR-type_CS"/>
</dbReference>
<name>A0A7V1PTY1_CALAY</name>
<dbReference type="InterPro" id="IPR036271">
    <property type="entry name" value="Tet_transcr_reg_TetR-rel_C_sf"/>
</dbReference>
<dbReference type="InterPro" id="IPR001647">
    <property type="entry name" value="HTH_TetR"/>
</dbReference>
<dbReference type="Gene3D" id="1.10.357.10">
    <property type="entry name" value="Tetracycline Repressor, domain 2"/>
    <property type="match status" value="1"/>
</dbReference>
<feature type="domain" description="HTH tetR-type" evidence="3">
    <location>
        <begin position="41"/>
        <end position="101"/>
    </location>
</feature>
<proteinExistence type="predicted"/>
<feature type="DNA-binding region" description="H-T-H motif" evidence="2">
    <location>
        <begin position="64"/>
        <end position="83"/>
    </location>
</feature>
<keyword evidence="1 2" id="KW-0238">DNA-binding</keyword>
<dbReference type="PRINTS" id="PR00455">
    <property type="entry name" value="HTHTETR"/>
</dbReference>
<dbReference type="PANTHER" id="PTHR43479">
    <property type="entry name" value="ACREF/ENVCD OPERON REPRESSOR-RELATED"/>
    <property type="match status" value="1"/>
</dbReference>
<reference evidence="4" key="1">
    <citation type="journal article" date="2020" name="mSystems">
        <title>Genome- and Community-Level Interaction Insights into Carbon Utilization and Element Cycling Functions of Hydrothermarchaeota in Hydrothermal Sediment.</title>
        <authorList>
            <person name="Zhou Z."/>
            <person name="Liu Y."/>
            <person name="Xu W."/>
            <person name="Pan J."/>
            <person name="Luo Z.H."/>
            <person name="Li M."/>
        </authorList>
    </citation>
    <scope>NUCLEOTIDE SEQUENCE [LARGE SCALE GENOMIC DNA]</scope>
    <source>
        <strain evidence="4">HyVt-456</strain>
    </source>
</reference>
<dbReference type="SUPFAM" id="SSF48498">
    <property type="entry name" value="Tetracyclin repressor-like, C-terminal domain"/>
    <property type="match status" value="1"/>
</dbReference>
<evidence type="ECO:0000259" key="3">
    <source>
        <dbReference type="PROSITE" id="PS50977"/>
    </source>
</evidence>
<dbReference type="AlphaFoldDB" id="A0A7V1PTY1"/>